<evidence type="ECO:0000256" key="2">
    <source>
        <dbReference type="SAM" id="MobiDB-lite"/>
    </source>
</evidence>
<evidence type="ECO:0000313" key="4">
    <source>
        <dbReference type="Proteomes" id="UP001604336"/>
    </source>
</evidence>
<feature type="compositionally biased region" description="Basic and acidic residues" evidence="2">
    <location>
        <begin position="118"/>
        <end position="127"/>
    </location>
</feature>
<sequence>MVKALAEANTQRHGLKDRIAQLEEANVEKKRLLEMIVQLEEVVESLRSENLSLKFETEEVMKVGVEDFRSHFKFTPDYEILQAFFVNFGARQVLSEAKKLYPNLDLYTIGANYPALEEAKDGADHSPTEGAEDSADHSPAEGA</sequence>
<dbReference type="EMBL" id="JBFOLK010000005">
    <property type="protein sequence ID" value="KAL2512864.1"/>
    <property type="molecule type" value="Genomic_DNA"/>
</dbReference>
<dbReference type="AlphaFoldDB" id="A0ABD1TJG4"/>
<proteinExistence type="predicted"/>
<organism evidence="3 4">
    <name type="scientific">Abeliophyllum distichum</name>
    <dbReference type="NCBI Taxonomy" id="126358"/>
    <lineage>
        <taxon>Eukaryota</taxon>
        <taxon>Viridiplantae</taxon>
        <taxon>Streptophyta</taxon>
        <taxon>Embryophyta</taxon>
        <taxon>Tracheophyta</taxon>
        <taxon>Spermatophyta</taxon>
        <taxon>Magnoliopsida</taxon>
        <taxon>eudicotyledons</taxon>
        <taxon>Gunneridae</taxon>
        <taxon>Pentapetalae</taxon>
        <taxon>asterids</taxon>
        <taxon>lamiids</taxon>
        <taxon>Lamiales</taxon>
        <taxon>Oleaceae</taxon>
        <taxon>Forsythieae</taxon>
        <taxon>Abeliophyllum</taxon>
    </lineage>
</organism>
<feature type="region of interest" description="Disordered" evidence="2">
    <location>
        <begin position="118"/>
        <end position="143"/>
    </location>
</feature>
<name>A0ABD1TJG4_9LAMI</name>
<accession>A0ABD1TJG4</accession>
<feature type="coiled-coil region" evidence="1">
    <location>
        <begin position="5"/>
        <end position="56"/>
    </location>
</feature>
<evidence type="ECO:0000313" key="3">
    <source>
        <dbReference type="EMBL" id="KAL2512864.1"/>
    </source>
</evidence>
<protein>
    <submittedName>
        <fullName evidence="3">Uncharacterized protein</fullName>
    </submittedName>
</protein>
<dbReference type="Proteomes" id="UP001604336">
    <property type="component" value="Unassembled WGS sequence"/>
</dbReference>
<feature type="compositionally biased region" description="Basic and acidic residues" evidence="2">
    <location>
        <begin position="134"/>
        <end position="143"/>
    </location>
</feature>
<reference evidence="4" key="1">
    <citation type="submission" date="2024-07" db="EMBL/GenBank/DDBJ databases">
        <title>Two chromosome-level genome assemblies of Korean endemic species Abeliophyllum distichum and Forsythia ovata (Oleaceae).</title>
        <authorList>
            <person name="Jang H."/>
        </authorList>
    </citation>
    <scope>NUCLEOTIDE SEQUENCE [LARGE SCALE GENOMIC DNA]</scope>
</reference>
<gene>
    <name evidence="3" type="ORF">Adt_18464</name>
</gene>
<evidence type="ECO:0000256" key="1">
    <source>
        <dbReference type="SAM" id="Coils"/>
    </source>
</evidence>
<keyword evidence="1" id="KW-0175">Coiled coil</keyword>
<keyword evidence="4" id="KW-1185">Reference proteome</keyword>
<comment type="caution">
    <text evidence="3">The sequence shown here is derived from an EMBL/GenBank/DDBJ whole genome shotgun (WGS) entry which is preliminary data.</text>
</comment>